<dbReference type="GO" id="GO:0016491">
    <property type="term" value="F:oxidoreductase activity"/>
    <property type="evidence" value="ECO:0007669"/>
    <property type="project" value="UniProtKB-KW"/>
</dbReference>
<dbReference type="Proteomes" id="UP001489004">
    <property type="component" value="Unassembled WGS sequence"/>
</dbReference>
<dbReference type="InterPro" id="IPR002347">
    <property type="entry name" value="SDR_fam"/>
</dbReference>
<dbReference type="AlphaFoldDB" id="A0AAW1QSZ9"/>
<dbReference type="InterPro" id="IPR036291">
    <property type="entry name" value="NAD(P)-bd_dom_sf"/>
</dbReference>
<keyword evidence="2" id="KW-0521">NADP</keyword>
<dbReference type="PRINTS" id="PR00081">
    <property type="entry name" value="GDHRDH"/>
</dbReference>
<evidence type="ECO:0000256" key="2">
    <source>
        <dbReference type="ARBA" id="ARBA00022857"/>
    </source>
</evidence>
<dbReference type="PANTHER" id="PTHR43963">
    <property type="entry name" value="CARBONYL REDUCTASE 1-RELATED"/>
    <property type="match status" value="1"/>
</dbReference>
<dbReference type="PANTHER" id="PTHR43963:SF6">
    <property type="entry name" value="CHAIN DEHYDROGENASE FAMILY PROTEIN, PUTATIVE (AFU_ORTHOLOGUE AFUA_3G15350)-RELATED"/>
    <property type="match status" value="1"/>
</dbReference>
<gene>
    <name evidence="4" type="ORF">WJX72_011612</name>
</gene>
<evidence type="ECO:0000256" key="3">
    <source>
        <dbReference type="ARBA" id="ARBA00023002"/>
    </source>
</evidence>
<dbReference type="Pfam" id="PF00106">
    <property type="entry name" value="adh_short"/>
    <property type="match status" value="1"/>
</dbReference>
<comment type="caution">
    <text evidence="4">The sequence shown here is derived from an EMBL/GenBank/DDBJ whole genome shotgun (WGS) entry which is preliminary data.</text>
</comment>
<dbReference type="EMBL" id="JALJOR010000002">
    <property type="protein sequence ID" value="KAK9824599.1"/>
    <property type="molecule type" value="Genomic_DNA"/>
</dbReference>
<protein>
    <submittedName>
        <fullName evidence="4">Uncharacterized protein</fullName>
    </submittedName>
</protein>
<dbReference type="Gene3D" id="3.40.50.720">
    <property type="entry name" value="NAD(P)-binding Rossmann-like Domain"/>
    <property type="match status" value="1"/>
</dbReference>
<evidence type="ECO:0000313" key="5">
    <source>
        <dbReference type="Proteomes" id="UP001489004"/>
    </source>
</evidence>
<organism evidence="4 5">
    <name type="scientific">[Myrmecia] bisecta</name>
    <dbReference type="NCBI Taxonomy" id="41462"/>
    <lineage>
        <taxon>Eukaryota</taxon>
        <taxon>Viridiplantae</taxon>
        <taxon>Chlorophyta</taxon>
        <taxon>core chlorophytes</taxon>
        <taxon>Trebouxiophyceae</taxon>
        <taxon>Trebouxiales</taxon>
        <taxon>Trebouxiaceae</taxon>
        <taxon>Myrmecia</taxon>
    </lineage>
</organism>
<evidence type="ECO:0000313" key="4">
    <source>
        <dbReference type="EMBL" id="KAK9824599.1"/>
    </source>
</evidence>
<keyword evidence="3" id="KW-0560">Oxidoreductase</keyword>
<evidence type="ECO:0000256" key="1">
    <source>
        <dbReference type="ARBA" id="ARBA00006484"/>
    </source>
</evidence>
<keyword evidence="5" id="KW-1185">Reference proteome</keyword>
<name>A0AAW1QSZ9_9CHLO</name>
<proteinExistence type="inferred from homology"/>
<comment type="similarity">
    <text evidence="1">Belongs to the short-chain dehydrogenases/reductases (SDR) family.</text>
</comment>
<dbReference type="SUPFAM" id="SSF51735">
    <property type="entry name" value="NAD(P)-binding Rossmann-fold domains"/>
    <property type="match status" value="1"/>
</dbReference>
<sequence length="261" mass="28224">MSNNWVLVTGGNRGIGYEVCRNLVQSGRRVLLCSRDAQAGQEAAADIARRTGRPDACVSLQLDTSSQDSIAALTDTVRQSYDQRVGVLINNAAIYQSGWTPEEFDTFKRTNYLGPVALARQLAPHMTEGGRIVNVSSGFGQQSQLSPAYQRAIWGANDLDSLAANVQFIPDDPIGSSIVPCYKVTKNMLCRATQLLANSPELRGRGVTCNACDPGWVRTRMGGSSATGTVEKGASSLLWLIQHPEPSPNAGFFQYGRPISW</sequence>
<reference evidence="4 5" key="1">
    <citation type="journal article" date="2024" name="Nat. Commun.">
        <title>Phylogenomics reveals the evolutionary origins of lichenization in chlorophyte algae.</title>
        <authorList>
            <person name="Puginier C."/>
            <person name="Libourel C."/>
            <person name="Otte J."/>
            <person name="Skaloud P."/>
            <person name="Haon M."/>
            <person name="Grisel S."/>
            <person name="Petersen M."/>
            <person name="Berrin J.G."/>
            <person name="Delaux P.M."/>
            <person name="Dal Grande F."/>
            <person name="Keller J."/>
        </authorList>
    </citation>
    <scope>NUCLEOTIDE SEQUENCE [LARGE SCALE GENOMIC DNA]</scope>
    <source>
        <strain evidence="4 5">SAG 2043</strain>
    </source>
</reference>
<accession>A0AAW1QSZ9</accession>